<name>A0A319F018_ASPSB</name>
<keyword evidence="5 12" id="KW-0812">Transmembrane</keyword>
<dbReference type="InterPro" id="IPR005629">
    <property type="entry name" value="Skn1/Kre6/Sbg1"/>
</dbReference>
<dbReference type="EMBL" id="KZ826336">
    <property type="protein sequence ID" value="PYI08259.1"/>
    <property type="molecule type" value="Genomic_DNA"/>
</dbReference>
<evidence type="ECO:0000256" key="9">
    <source>
        <dbReference type="ARBA" id="ARBA00023180"/>
    </source>
</evidence>
<keyword evidence="15" id="KW-1185">Reference proteome</keyword>
<evidence type="ECO:0000256" key="3">
    <source>
        <dbReference type="ARBA" id="ARBA00010962"/>
    </source>
</evidence>
<evidence type="ECO:0000256" key="6">
    <source>
        <dbReference type="ARBA" id="ARBA00022968"/>
    </source>
</evidence>
<dbReference type="GO" id="GO:0031505">
    <property type="term" value="P:fungal-type cell wall organization"/>
    <property type="evidence" value="ECO:0007669"/>
    <property type="project" value="TreeGrafter"/>
</dbReference>
<keyword evidence="4" id="KW-1003">Cell membrane</keyword>
<evidence type="ECO:0000256" key="7">
    <source>
        <dbReference type="ARBA" id="ARBA00022989"/>
    </source>
</evidence>
<comment type="subcellular location">
    <subcellularLocation>
        <location evidence="2">Cell membrane</location>
        <topology evidence="2">Lipid-anchor</topology>
        <topology evidence="2">GPI-anchor</topology>
    </subcellularLocation>
    <subcellularLocation>
        <location evidence="1">Membrane</location>
        <topology evidence="1">Single-pass type II membrane protein</topology>
    </subcellularLocation>
</comment>
<dbReference type="GO" id="GO:0015926">
    <property type="term" value="F:glucosidase activity"/>
    <property type="evidence" value="ECO:0007669"/>
    <property type="project" value="TreeGrafter"/>
</dbReference>
<proteinExistence type="inferred from homology"/>
<comment type="similarity">
    <text evidence="3">Belongs to the SKN1/KRE6 family.</text>
</comment>
<organism evidence="14 15">
    <name type="scientific">Aspergillus sclerotiicarbonarius (strain CBS 121057 / IBT 28362)</name>
    <dbReference type="NCBI Taxonomy" id="1448318"/>
    <lineage>
        <taxon>Eukaryota</taxon>
        <taxon>Fungi</taxon>
        <taxon>Dikarya</taxon>
        <taxon>Ascomycota</taxon>
        <taxon>Pezizomycotina</taxon>
        <taxon>Eurotiomycetes</taxon>
        <taxon>Eurotiomycetidae</taxon>
        <taxon>Eurotiales</taxon>
        <taxon>Aspergillaceae</taxon>
        <taxon>Aspergillus</taxon>
        <taxon>Aspergillus subgen. Circumdati</taxon>
    </lineage>
</organism>
<keyword evidence="8 12" id="KW-0472">Membrane</keyword>
<dbReference type="PANTHER" id="PTHR31361:SF1">
    <property type="entry name" value="BETA-GLUCAN SYNTHESIS-ASSOCIATED PROTEIN KRE6-RELATED"/>
    <property type="match status" value="1"/>
</dbReference>
<evidence type="ECO:0000256" key="11">
    <source>
        <dbReference type="SAM" id="MobiDB-lite"/>
    </source>
</evidence>
<dbReference type="AlphaFoldDB" id="A0A319F018"/>
<feature type="region of interest" description="Disordered" evidence="11">
    <location>
        <begin position="118"/>
        <end position="138"/>
    </location>
</feature>
<evidence type="ECO:0000256" key="5">
    <source>
        <dbReference type="ARBA" id="ARBA00022692"/>
    </source>
</evidence>
<protein>
    <submittedName>
        <fullName evidence="14">Putative beta-1,6 glucan synthetase</fullName>
    </submittedName>
</protein>
<feature type="transmembrane region" description="Helical" evidence="12">
    <location>
        <begin position="183"/>
        <end position="206"/>
    </location>
</feature>
<evidence type="ECO:0000256" key="1">
    <source>
        <dbReference type="ARBA" id="ARBA00004606"/>
    </source>
</evidence>
<dbReference type="CDD" id="cd02180">
    <property type="entry name" value="GH16_fungal_KRE6_glucanase"/>
    <property type="match status" value="1"/>
</dbReference>
<dbReference type="Pfam" id="PF03935">
    <property type="entry name" value="SKN1_KRE6_Sbg1"/>
    <property type="match status" value="1"/>
</dbReference>
<dbReference type="STRING" id="1448318.A0A319F018"/>
<dbReference type="Proteomes" id="UP000248423">
    <property type="component" value="Unassembled WGS sequence"/>
</dbReference>
<keyword evidence="6" id="KW-0735">Signal-anchor</keyword>
<keyword evidence="9" id="KW-0325">Glycoprotein</keyword>
<dbReference type="VEuPathDB" id="FungiDB:BO78DRAFT_78389"/>
<keyword evidence="10" id="KW-0961">Cell wall biogenesis/degradation</keyword>
<dbReference type="PANTHER" id="PTHR31361">
    <property type="entry name" value="BETA-GLUCAN SYNTHESIS-ASSOCIATED PROTEIN KRE6-RELATED"/>
    <property type="match status" value="1"/>
</dbReference>
<evidence type="ECO:0000256" key="4">
    <source>
        <dbReference type="ARBA" id="ARBA00022475"/>
    </source>
</evidence>
<feature type="compositionally biased region" description="Basic and acidic residues" evidence="11">
    <location>
        <begin position="118"/>
        <end position="128"/>
    </location>
</feature>
<sequence length="650" mass="72306">MSSNPSLRETPHILLNSGREDPFADSDDPYVPVPPHQQIGRALTPGMVQSPSEATLQMTWGSPTPQESTEFLIPPKPYPHKELYQARSPDLSIRSRRTSWSSEAASYDARGYSYSRFDESRAPSRADSDENDVNTQTVSEKYNIMPTEGLLLFPEDVEKDDYLHNPDPNDRDIDCDVWNRRGLVNLGGLLLVTVGFVVLFVAYPVISAVGGVEKPAKSSCETDDSLCLDVGDRVGLTKLRTGLIDPDTPDSAMKKTSADGKEWHLVFSDEFETPGRSFYDGDDPYYQAMDFWYGVTQDLEWYDPDAVTTKDGSLEIRFDAFTNHELGYRSGMVQSWNKLCFSGGRLEASISLPGAGDVSGFWPGFWAMGNLGRPGYAATTDGMWPYSYYDECDAGITPNQSSTDGINFLPGMRLPACTCNGTDHPSPGRSRGAPEIDVIEASVGALNNNPDAIIGTVSQSLQMAPFDIWYMPDYDYTAVYDPHITEINTYRGGPYQQAMSGLTNLNNKWYNGTEYQVYSFEYTPGAVGNVTWFVGQDKTWTLDGRAIGPNGNVGQRMIPMEPMSIVMNLGMAWSFAPINETIRSYLPGFMRFDYIRIYQDPNDISVTCDPPGYETTDYIAKHPNAYTDNNQTTWADAGYEWPTNTLMNGC</sequence>
<dbReference type="InterPro" id="IPR000757">
    <property type="entry name" value="Beta-glucanase-like"/>
</dbReference>
<dbReference type="SUPFAM" id="SSF49899">
    <property type="entry name" value="Concanavalin A-like lectins/glucanases"/>
    <property type="match status" value="1"/>
</dbReference>
<evidence type="ECO:0000256" key="12">
    <source>
        <dbReference type="SAM" id="Phobius"/>
    </source>
</evidence>
<feature type="compositionally biased region" description="Polar residues" evidence="11">
    <location>
        <begin position="47"/>
        <end position="69"/>
    </location>
</feature>
<dbReference type="PROSITE" id="PS51762">
    <property type="entry name" value="GH16_2"/>
    <property type="match status" value="1"/>
</dbReference>
<feature type="domain" description="GH16" evidence="13">
    <location>
        <begin position="238"/>
        <end position="603"/>
    </location>
</feature>
<reference evidence="14 15" key="1">
    <citation type="submission" date="2018-02" db="EMBL/GenBank/DDBJ databases">
        <title>The genomes of Aspergillus section Nigri reveals drivers in fungal speciation.</title>
        <authorList>
            <consortium name="DOE Joint Genome Institute"/>
            <person name="Vesth T.C."/>
            <person name="Nybo J."/>
            <person name="Theobald S."/>
            <person name="Brandl J."/>
            <person name="Frisvad J.C."/>
            <person name="Nielsen K.F."/>
            <person name="Lyhne E.K."/>
            <person name="Kogle M.E."/>
            <person name="Kuo A."/>
            <person name="Riley R."/>
            <person name="Clum A."/>
            <person name="Nolan M."/>
            <person name="Lipzen A."/>
            <person name="Salamov A."/>
            <person name="Henrissat B."/>
            <person name="Wiebenga A."/>
            <person name="De vries R.P."/>
            <person name="Grigoriev I.V."/>
            <person name="Mortensen U.H."/>
            <person name="Andersen M.R."/>
            <person name="Baker S.E."/>
        </authorList>
    </citation>
    <scope>NUCLEOTIDE SEQUENCE [LARGE SCALE GENOMIC DNA]</scope>
    <source>
        <strain evidence="14 15">CBS 121057</strain>
    </source>
</reference>
<dbReference type="Gene3D" id="2.60.120.200">
    <property type="match status" value="1"/>
</dbReference>
<gene>
    <name evidence="14" type="ORF">BO78DRAFT_78389</name>
</gene>
<evidence type="ECO:0000313" key="14">
    <source>
        <dbReference type="EMBL" id="PYI08259.1"/>
    </source>
</evidence>
<dbReference type="GO" id="GO:0006078">
    <property type="term" value="P:(1-&gt;6)-beta-D-glucan biosynthetic process"/>
    <property type="evidence" value="ECO:0007669"/>
    <property type="project" value="TreeGrafter"/>
</dbReference>
<evidence type="ECO:0000256" key="10">
    <source>
        <dbReference type="ARBA" id="ARBA00023316"/>
    </source>
</evidence>
<evidence type="ECO:0000256" key="8">
    <source>
        <dbReference type="ARBA" id="ARBA00023136"/>
    </source>
</evidence>
<dbReference type="GO" id="GO:0005886">
    <property type="term" value="C:plasma membrane"/>
    <property type="evidence" value="ECO:0007669"/>
    <property type="project" value="UniProtKB-SubCell"/>
</dbReference>
<keyword evidence="7 12" id="KW-1133">Transmembrane helix</keyword>
<feature type="region of interest" description="Disordered" evidence="11">
    <location>
        <begin position="1"/>
        <end position="85"/>
    </location>
</feature>
<evidence type="ECO:0000256" key="2">
    <source>
        <dbReference type="ARBA" id="ARBA00004609"/>
    </source>
</evidence>
<evidence type="ECO:0000259" key="13">
    <source>
        <dbReference type="PROSITE" id="PS51762"/>
    </source>
</evidence>
<accession>A0A319F018</accession>
<dbReference type="OrthoDB" id="412647at2759"/>
<dbReference type="InterPro" id="IPR013320">
    <property type="entry name" value="ConA-like_dom_sf"/>
</dbReference>
<evidence type="ECO:0000313" key="15">
    <source>
        <dbReference type="Proteomes" id="UP000248423"/>
    </source>
</evidence>
<dbReference type="GO" id="GO:0005789">
    <property type="term" value="C:endoplasmic reticulum membrane"/>
    <property type="evidence" value="ECO:0007669"/>
    <property type="project" value="TreeGrafter"/>
</dbReference>